<comment type="similarity">
    <text evidence="1">Belongs to the asp23 family.</text>
</comment>
<keyword evidence="4" id="KW-1185">Reference proteome</keyword>
<dbReference type="Proteomes" id="UP000237340">
    <property type="component" value="Unassembled WGS sequence"/>
</dbReference>
<protein>
    <submittedName>
        <fullName evidence="3">Asp23/Gls24 family envelope stress response protein</fullName>
    </submittedName>
</protein>
<feature type="compositionally biased region" description="Polar residues" evidence="2">
    <location>
        <begin position="1"/>
        <end position="16"/>
    </location>
</feature>
<proteinExistence type="inferred from homology"/>
<feature type="region of interest" description="Disordered" evidence="2">
    <location>
        <begin position="1"/>
        <end position="20"/>
    </location>
</feature>
<comment type="caution">
    <text evidence="3">The sequence shown here is derived from an EMBL/GenBank/DDBJ whole genome shotgun (WGS) entry which is preliminary data.</text>
</comment>
<accession>A0A2S3ZEA0</accession>
<reference evidence="3 4" key="1">
    <citation type="submission" date="2018-01" db="EMBL/GenBank/DDBJ databases">
        <title>Cryobacterium sp. nov., from glaciers in China.</title>
        <authorList>
            <person name="Liu Q."/>
            <person name="Xin Y.-H."/>
        </authorList>
    </citation>
    <scope>NUCLEOTIDE SEQUENCE [LARGE SCALE GENOMIC DNA]</scope>
    <source>
        <strain evidence="3 4">TMN-42</strain>
    </source>
</reference>
<gene>
    <name evidence="3" type="ORF">C3B61_11985</name>
</gene>
<organism evidence="3 4">
    <name type="scientific">Cryobacterium zongtaii</name>
    <dbReference type="NCBI Taxonomy" id="1259217"/>
    <lineage>
        <taxon>Bacteria</taxon>
        <taxon>Bacillati</taxon>
        <taxon>Actinomycetota</taxon>
        <taxon>Actinomycetes</taxon>
        <taxon>Micrococcales</taxon>
        <taxon>Microbacteriaceae</taxon>
        <taxon>Cryobacterium</taxon>
    </lineage>
</organism>
<evidence type="ECO:0000313" key="3">
    <source>
        <dbReference type="EMBL" id="POH64868.1"/>
    </source>
</evidence>
<dbReference type="RefSeq" id="WP_103460862.1">
    <property type="nucleotide sequence ID" value="NZ_PPXD01000018.1"/>
</dbReference>
<evidence type="ECO:0000313" key="4">
    <source>
        <dbReference type="Proteomes" id="UP000237340"/>
    </source>
</evidence>
<dbReference type="AlphaFoldDB" id="A0A2S3ZEA0"/>
<sequence>MFSSTPEQPTSATTLPANAGEVTDGAVDRVGQGVTTIKDSVIAKVAGLAVREVPGVHSLGSVPTRALGAILDAISSADVNPGISVTVSDDDVAVEIVLVADYPVPLTALADQVRAATTRAIEGLVGIAVSTVNVTITDIYVAKEPDDNDVA</sequence>
<dbReference type="PANTHER" id="PTHR34297">
    <property type="entry name" value="HYPOTHETICAL CYTOSOLIC PROTEIN-RELATED"/>
    <property type="match status" value="1"/>
</dbReference>
<name>A0A2S3ZEA0_9MICO</name>
<evidence type="ECO:0000256" key="2">
    <source>
        <dbReference type="SAM" id="MobiDB-lite"/>
    </source>
</evidence>
<dbReference type="EMBL" id="PPXD01000018">
    <property type="protein sequence ID" value="POH64868.1"/>
    <property type="molecule type" value="Genomic_DNA"/>
</dbReference>
<dbReference type="Pfam" id="PF03780">
    <property type="entry name" value="Asp23"/>
    <property type="match status" value="1"/>
</dbReference>
<dbReference type="PANTHER" id="PTHR34297:SF3">
    <property type="entry name" value="ALKALINE SHOCK PROTEIN 23"/>
    <property type="match status" value="1"/>
</dbReference>
<dbReference type="InterPro" id="IPR005531">
    <property type="entry name" value="Asp23"/>
</dbReference>
<evidence type="ECO:0000256" key="1">
    <source>
        <dbReference type="ARBA" id="ARBA00005721"/>
    </source>
</evidence>